<comment type="similarity">
    <text evidence="2">Belongs to the NAD(P)-dependent epimerase/dehydratase family. Dihydroflavonol-4-reductase subfamily.</text>
</comment>
<feature type="domain" description="NAD-dependent epimerase/dehydratase" evidence="3">
    <location>
        <begin position="7"/>
        <end position="251"/>
    </location>
</feature>
<dbReference type="Pfam" id="PF01370">
    <property type="entry name" value="Epimerase"/>
    <property type="match status" value="1"/>
</dbReference>
<dbReference type="PANTHER" id="PTHR10366:SF564">
    <property type="entry name" value="STEROL-4-ALPHA-CARBOXYLATE 3-DEHYDROGENASE, DECARBOXYLATING"/>
    <property type="match status" value="1"/>
</dbReference>
<gene>
    <name evidence="4" type="ORF">BD311DRAFT_782674</name>
</gene>
<dbReference type="OrthoDB" id="2735536at2759"/>
<proteinExistence type="inferred from homology"/>
<name>A0A4Q9M6Z1_9APHY</name>
<reference evidence="4" key="1">
    <citation type="submission" date="2019-01" db="EMBL/GenBank/DDBJ databases">
        <title>Draft genome sequences of three monokaryotic isolates of the white-rot basidiomycete fungus Dichomitus squalens.</title>
        <authorList>
            <consortium name="DOE Joint Genome Institute"/>
            <person name="Lopez S.C."/>
            <person name="Andreopoulos B."/>
            <person name="Pangilinan J."/>
            <person name="Lipzen A."/>
            <person name="Riley R."/>
            <person name="Ahrendt S."/>
            <person name="Ng V."/>
            <person name="Barry K."/>
            <person name="Daum C."/>
            <person name="Grigoriev I.V."/>
            <person name="Hilden K.S."/>
            <person name="Makela M.R."/>
            <person name="de Vries R.P."/>
        </authorList>
    </citation>
    <scope>NUCLEOTIDE SEQUENCE [LARGE SCALE GENOMIC DNA]</scope>
    <source>
        <strain evidence="4">OM18370.1</strain>
    </source>
</reference>
<evidence type="ECO:0000313" key="4">
    <source>
        <dbReference type="EMBL" id="TBU21858.1"/>
    </source>
</evidence>
<accession>A0A4Q9M6Z1</accession>
<dbReference type="PANTHER" id="PTHR10366">
    <property type="entry name" value="NAD DEPENDENT EPIMERASE/DEHYDRATASE"/>
    <property type="match status" value="1"/>
</dbReference>
<dbReference type="Gene3D" id="3.40.50.720">
    <property type="entry name" value="NAD(P)-binding Rossmann-like Domain"/>
    <property type="match status" value="1"/>
</dbReference>
<protein>
    <submittedName>
        <fullName evidence="4">NAD(P)-binding protein</fullName>
    </submittedName>
</protein>
<dbReference type="InterPro" id="IPR050425">
    <property type="entry name" value="NAD(P)_dehydrat-like"/>
</dbReference>
<sequence length="345" mass="37863">MSSNKLVLVTCASGYIASHVVQQLLSAGYRVRGTARSAKVNTLRDFWKAVPEFQAIQIDDIATDDFTEALQGVDAVVHVPASQLNKDSADSLIKASVSVIDGTLNVIRQANDKGVKKLVLNSSWVTLLSPDLSESYKGITFSEETWGKTSREDLIQHDGKSIYAYFGAQILAEQAVWAFSKEHLDIDIATLLPPFVFGPPVLPLSKSSLSSVGFIYKLIAGEAGGPLPFQTPPFHIDARDIARAHVRALELPPLPAGADRQEKRFLVSSPETFTWDVAVKHLYEARPGLRNRLPSLEKAVELPGPLSKNDTTRAKQVLGITEYVDWRKTVEDTIDALVEAEKTWA</sequence>
<evidence type="ECO:0000256" key="2">
    <source>
        <dbReference type="ARBA" id="ARBA00023445"/>
    </source>
</evidence>
<dbReference type="AlphaFoldDB" id="A0A4Q9M6Z1"/>
<dbReference type="GO" id="GO:0016616">
    <property type="term" value="F:oxidoreductase activity, acting on the CH-OH group of donors, NAD or NADP as acceptor"/>
    <property type="evidence" value="ECO:0007669"/>
    <property type="project" value="TreeGrafter"/>
</dbReference>
<dbReference type="Proteomes" id="UP000292957">
    <property type="component" value="Unassembled WGS sequence"/>
</dbReference>
<evidence type="ECO:0000259" key="3">
    <source>
        <dbReference type="Pfam" id="PF01370"/>
    </source>
</evidence>
<dbReference type="InterPro" id="IPR036291">
    <property type="entry name" value="NAD(P)-bd_dom_sf"/>
</dbReference>
<dbReference type="InterPro" id="IPR001509">
    <property type="entry name" value="Epimerase_deHydtase"/>
</dbReference>
<keyword evidence="1" id="KW-0560">Oxidoreductase</keyword>
<organism evidence="4">
    <name type="scientific">Dichomitus squalens</name>
    <dbReference type="NCBI Taxonomy" id="114155"/>
    <lineage>
        <taxon>Eukaryota</taxon>
        <taxon>Fungi</taxon>
        <taxon>Dikarya</taxon>
        <taxon>Basidiomycota</taxon>
        <taxon>Agaricomycotina</taxon>
        <taxon>Agaricomycetes</taxon>
        <taxon>Polyporales</taxon>
        <taxon>Polyporaceae</taxon>
        <taxon>Dichomitus</taxon>
    </lineage>
</organism>
<evidence type="ECO:0000256" key="1">
    <source>
        <dbReference type="ARBA" id="ARBA00023002"/>
    </source>
</evidence>
<dbReference type="EMBL" id="ML143571">
    <property type="protein sequence ID" value="TBU21858.1"/>
    <property type="molecule type" value="Genomic_DNA"/>
</dbReference>
<dbReference type="SUPFAM" id="SSF51735">
    <property type="entry name" value="NAD(P)-binding Rossmann-fold domains"/>
    <property type="match status" value="1"/>
</dbReference>